<dbReference type="InterPro" id="IPR002918">
    <property type="entry name" value="Lipase_EstA/Esterase_EstB"/>
</dbReference>
<organism evidence="2 3">
    <name type="scientific">Hyalangium rubrum</name>
    <dbReference type="NCBI Taxonomy" id="3103134"/>
    <lineage>
        <taxon>Bacteria</taxon>
        <taxon>Pseudomonadati</taxon>
        <taxon>Myxococcota</taxon>
        <taxon>Myxococcia</taxon>
        <taxon>Myxococcales</taxon>
        <taxon>Cystobacterineae</taxon>
        <taxon>Archangiaceae</taxon>
        <taxon>Hyalangium</taxon>
    </lineage>
</organism>
<accession>A0ABU5HBU8</accession>
<keyword evidence="3" id="KW-1185">Reference proteome</keyword>
<dbReference type="EMBL" id="JAXIVS010000010">
    <property type="protein sequence ID" value="MDY7230292.1"/>
    <property type="molecule type" value="Genomic_DNA"/>
</dbReference>
<name>A0ABU5HBU8_9BACT</name>
<comment type="caution">
    <text evidence="2">The sequence shown here is derived from an EMBL/GenBank/DDBJ whole genome shotgun (WGS) entry which is preliminary data.</text>
</comment>
<dbReference type="PANTHER" id="PTHR32015">
    <property type="entry name" value="FASTING INDUCED LIPASE"/>
    <property type="match status" value="1"/>
</dbReference>
<dbReference type="PANTHER" id="PTHR32015:SF1">
    <property type="entry name" value="LIPASE"/>
    <property type="match status" value="1"/>
</dbReference>
<gene>
    <name evidence="2" type="ORF">SYV04_28100</name>
</gene>
<reference evidence="2 3" key="1">
    <citation type="submission" date="2023-12" db="EMBL/GenBank/DDBJ databases">
        <title>the genome sequence of Hyalangium sp. s54d21.</title>
        <authorList>
            <person name="Zhang X."/>
        </authorList>
    </citation>
    <scope>NUCLEOTIDE SEQUENCE [LARGE SCALE GENOMIC DNA]</scope>
    <source>
        <strain evidence="3">s54d21</strain>
    </source>
</reference>
<evidence type="ECO:0000256" key="1">
    <source>
        <dbReference type="SAM" id="MobiDB-lite"/>
    </source>
</evidence>
<dbReference type="Pfam" id="PF01674">
    <property type="entry name" value="Lipase_2"/>
    <property type="match status" value="1"/>
</dbReference>
<evidence type="ECO:0000313" key="3">
    <source>
        <dbReference type="Proteomes" id="UP001291309"/>
    </source>
</evidence>
<feature type="compositionally biased region" description="Low complexity" evidence="1">
    <location>
        <begin position="10"/>
        <end position="20"/>
    </location>
</feature>
<evidence type="ECO:0000313" key="2">
    <source>
        <dbReference type="EMBL" id="MDY7230292.1"/>
    </source>
</evidence>
<dbReference type="Gene3D" id="3.40.50.1820">
    <property type="entry name" value="alpha/beta hydrolase"/>
    <property type="match status" value="1"/>
</dbReference>
<protein>
    <submittedName>
        <fullName evidence="2">Lipase family protein</fullName>
    </submittedName>
</protein>
<feature type="region of interest" description="Disordered" evidence="1">
    <location>
        <begin position="1"/>
        <end position="26"/>
    </location>
</feature>
<proteinExistence type="predicted"/>
<dbReference type="Proteomes" id="UP001291309">
    <property type="component" value="Unassembled WGS sequence"/>
</dbReference>
<dbReference type="RefSeq" id="WP_321549012.1">
    <property type="nucleotide sequence ID" value="NZ_JAXIVS010000010.1"/>
</dbReference>
<sequence length="296" mass="31849">MTTRVTQQPSTSATARTSRSNEVSVSKASRFSNDFQKWLHENGYGGYDFAKGNVPAFGGKGSAGEKVTKEPVIFIHGNSDSAAGWKGSIEHFSKQGYKSSEMYAMTWGPANPLKSSEQHHSEKYLTEVRAFIEAVKEYTGAEKVDVVGHSMGVTLARKAIQGGDGFDPYARKNYDLGEALTGSVDTFVGIAGANHGLAAAMMTGDLVPTTNKTSGLHPRSEILKDLNAVEHDEGDHVYSIWSNADEVVGVGLAGFTSPIPGQDGQKVYGTFPFGHMGLKNLTAETQLAMIRDHEVR</sequence>
<dbReference type="SUPFAM" id="SSF53474">
    <property type="entry name" value="alpha/beta-Hydrolases"/>
    <property type="match status" value="1"/>
</dbReference>
<dbReference type="InterPro" id="IPR029058">
    <property type="entry name" value="AB_hydrolase_fold"/>
</dbReference>